<dbReference type="PANTHER" id="PTHR32196:SF69">
    <property type="entry name" value="BRANCHED-CHAIN AMINO ACID TRANSPORT SYSTEM, PERMEASE PROTEIN"/>
    <property type="match status" value="1"/>
</dbReference>
<gene>
    <name evidence="7" type="ORF">FEZ33_04885</name>
</gene>
<feature type="transmembrane region" description="Helical" evidence="6">
    <location>
        <begin position="134"/>
        <end position="155"/>
    </location>
</feature>
<dbReference type="GO" id="GO:0022857">
    <property type="term" value="F:transmembrane transporter activity"/>
    <property type="evidence" value="ECO:0007669"/>
    <property type="project" value="InterPro"/>
</dbReference>
<evidence type="ECO:0000313" key="7">
    <source>
        <dbReference type="EMBL" id="TLQ41683.1"/>
    </source>
</evidence>
<feature type="transmembrane region" description="Helical" evidence="6">
    <location>
        <begin position="186"/>
        <end position="205"/>
    </location>
</feature>
<feature type="transmembrane region" description="Helical" evidence="6">
    <location>
        <begin position="239"/>
        <end position="259"/>
    </location>
</feature>
<dbReference type="AlphaFoldDB" id="A0A5R9DY57"/>
<organism evidence="7 8">
    <name type="scientific">Ruoffia tabacinasalis</name>
    <dbReference type="NCBI Taxonomy" id="87458"/>
    <lineage>
        <taxon>Bacteria</taxon>
        <taxon>Bacillati</taxon>
        <taxon>Bacillota</taxon>
        <taxon>Bacilli</taxon>
        <taxon>Lactobacillales</taxon>
        <taxon>Aerococcaceae</taxon>
        <taxon>Ruoffia</taxon>
    </lineage>
</organism>
<name>A0A5R9DY57_9LACT</name>
<dbReference type="CDD" id="cd06574">
    <property type="entry name" value="TM_PBP1_branched-chain-AA_like"/>
    <property type="match status" value="1"/>
</dbReference>
<evidence type="ECO:0000256" key="5">
    <source>
        <dbReference type="ARBA" id="ARBA00023136"/>
    </source>
</evidence>
<protein>
    <submittedName>
        <fullName evidence="7">ABC transporter permease</fullName>
    </submittedName>
</protein>
<dbReference type="GO" id="GO:0005886">
    <property type="term" value="C:plasma membrane"/>
    <property type="evidence" value="ECO:0007669"/>
    <property type="project" value="UniProtKB-SubCell"/>
</dbReference>
<evidence type="ECO:0000256" key="6">
    <source>
        <dbReference type="SAM" id="Phobius"/>
    </source>
</evidence>
<dbReference type="InterPro" id="IPR001851">
    <property type="entry name" value="ABC_transp_permease"/>
</dbReference>
<feature type="transmembrane region" description="Helical" evidence="6">
    <location>
        <begin position="271"/>
        <end position="288"/>
    </location>
</feature>
<proteinExistence type="predicted"/>
<dbReference type="Proteomes" id="UP000306420">
    <property type="component" value="Unassembled WGS sequence"/>
</dbReference>
<dbReference type="Pfam" id="PF02653">
    <property type="entry name" value="BPD_transp_2"/>
    <property type="match status" value="1"/>
</dbReference>
<sequence>MILDVISSSFSQGVVWAVMAIGVYITFRLLDIADLSAEGVFPLGGAIAAILITNGLNPFLATAAAFAGGAAGGLLAGWIHTKLHIPPLLTGILLQTGLYSVNFQVMGGRSNLALLGQETIFTPMEDMFGFSKNMSVTVLGLIILAIIITLLVLFLHTEMGLSLRATGDNPRMSEANGINTNLMKTLGYIIGNGLIALSGAMVAQKDGFADLSMGIGTIVIGLASVIIAEVVIPNQSIGFRLTSIILGSFIYRLIIDFILNQPWIDIRPTDLRLFSAILLGFVLYFPQIQRQFGRQKKSAVSGGAK</sequence>
<keyword evidence="5 6" id="KW-0472">Membrane</keyword>
<evidence type="ECO:0000256" key="3">
    <source>
        <dbReference type="ARBA" id="ARBA00022692"/>
    </source>
</evidence>
<evidence type="ECO:0000256" key="4">
    <source>
        <dbReference type="ARBA" id="ARBA00022989"/>
    </source>
</evidence>
<dbReference type="OrthoDB" id="9778389at2"/>
<comment type="caution">
    <text evidence="7">The sequence shown here is derived from an EMBL/GenBank/DDBJ whole genome shotgun (WGS) entry which is preliminary data.</text>
</comment>
<evidence type="ECO:0000313" key="8">
    <source>
        <dbReference type="Proteomes" id="UP000306420"/>
    </source>
</evidence>
<reference evidence="7 8" key="1">
    <citation type="submission" date="2019-05" db="EMBL/GenBank/DDBJ databases">
        <title>The metagenome of a microbial culture collection derived from dairy environment covers the genomic content of the human microbiome.</title>
        <authorList>
            <person name="Roder T."/>
            <person name="Wuthrich D."/>
            <person name="Sattari Z."/>
            <person name="Von Ah U."/>
            <person name="Bar C."/>
            <person name="Ronchi F."/>
            <person name="Macpherson A.J."/>
            <person name="Ganal-Vonarburg S.C."/>
            <person name="Bruggmann R."/>
            <person name="Vergeres G."/>
        </authorList>
    </citation>
    <scope>NUCLEOTIDE SEQUENCE [LARGE SCALE GENOMIC DNA]</scope>
    <source>
        <strain evidence="7 8">FAM 24227</strain>
    </source>
</reference>
<dbReference type="PANTHER" id="PTHR32196">
    <property type="entry name" value="ABC TRANSPORTER PERMEASE PROTEIN YPHD-RELATED-RELATED"/>
    <property type="match status" value="1"/>
</dbReference>
<keyword evidence="4 6" id="KW-1133">Transmembrane helix</keyword>
<feature type="transmembrane region" description="Helical" evidence="6">
    <location>
        <begin position="6"/>
        <end position="25"/>
    </location>
</feature>
<feature type="transmembrane region" description="Helical" evidence="6">
    <location>
        <begin position="211"/>
        <end position="232"/>
    </location>
</feature>
<keyword evidence="2" id="KW-1003">Cell membrane</keyword>
<accession>A0A5R9DY57</accession>
<keyword evidence="3 6" id="KW-0812">Transmembrane</keyword>
<comment type="subcellular location">
    <subcellularLocation>
        <location evidence="1">Cell membrane</location>
        <topology evidence="1">Multi-pass membrane protein</topology>
    </subcellularLocation>
</comment>
<feature type="transmembrane region" description="Helical" evidence="6">
    <location>
        <begin position="59"/>
        <end position="79"/>
    </location>
</feature>
<dbReference type="RefSeq" id="WP_138404281.1">
    <property type="nucleotide sequence ID" value="NZ_VBSP01000012.1"/>
</dbReference>
<evidence type="ECO:0000256" key="1">
    <source>
        <dbReference type="ARBA" id="ARBA00004651"/>
    </source>
</evidence>
<feature type="transmembrane region" description="Helical" evidence="6">
    <location>
        <begin position="32"/>
        <end position="53"/>
    </location>
</feature>
<evidence type="ECO:0000256" key="2">
    <source>
        <dbReference type="ARBA" id="ARBA00022475"/>
    </source>
</evidence>
<dbReference type="EMBL" id="VBSP01000012">
    <property type="protein sequence ID" value="TLQ41683.1"/>
    <property type="molecule type" value="Genomic_DNA"/>
</dbReference>